<evidence type="ECO:0000313" key="2">
    <source>
        <dbReference type="Proteomes" id="UP000271868"/>
    </source>
</evidence>
<gene>
    <name evidence="1" type="ORF">EDC60_3109</name>
</gene>
<organism evidence="1 2">
    <name type="scientific">Diaphorobacter nitroreducens</name>
    <dbReference type="NCBI Taxonomy" id="164759"/>
    <lineage>
        <taxon>Bacteria</taxon>
        <taxon>Pseudomonadati</taxon>
        <taxon>Pseudomonadota</taxon>
        <taxon>Betaproteobacteria</taxon>
        <taxon>Burkholderiales</taxon>
        <taxon>Comamonadaceae</taxon>
        <taxon>Diaphorobacter</taxon>
    </lineage>
</organism>
<name>A0AAX1WR65_9BURK</name>
<dbReference type="AlphaFoldDB" id="A0AAX1WR65"/>
<sequence length="175" mass="19323">MTENSERTSQESDNYVASFETGIMARNGEWVGICIMFAMYDRRTKLTHWPPKAFALLMKSLAGYCNHLGSNAFMLRAKADPSLVENLPARHPYHTLLTEVPKLTEDEVGRAGRATVIERATYTVTGTALELRAVFGDGRTESIILHEYTALSLFGYLQEYLEAADILTGPAAGSA</sequence>
<protein>
    <submittedName>
        <fullName evidence="1">Uncharacterized protein</fullName>
    </submittedName>
</protein>
<proteinExistence type="predicted"/>
<dbReference type="Proteomes" id="UP000271868">
    <property type="component" value="Unassembled WGS sequence"/>
</dbReference>
<comment type="caution">
    <text evidence="1">The sequence shown here is derived from an EMBL/GenBank/DDBJ whole genome shotgun (WGS) entry which is preliminary data.</text>
</comment>
<reference evidence="1 2" key="1">
    <citation type="submission" date="2018-11" db="EMBL/GenBank/DDBJ databases">
        <title>Genomic Encyclopedia of Type Strains, Phase IV (KMG-IV): sequencing the most valuable type-strain genomes for metagenomic binning, comparative biology and taxonomic classification.</title>
        <authorList>
            <person name="Goeker M."/>
        </authorList>
    </citation>
    <scope>NUCLEOTIDE SEQUENCE [LARGE SCALE GENOMIC DNA]</scope>
    <source>
        <strain evidence="1 2">DSM 15985</strain>
    </source>
</reference>
<accession>A0AAX1WR65</accession>
<dbReference type="EMBL" id="RJVL01000008">
    <property type="protein sequence ID" value="ROR39616.1"/>
    <property type="molecule type" value="Genomic_DNA"/>
</dbReference>
<evidence type="ECO:0000313" key="1">
    <source>
        <dbReference type="EMBL" id="ROR39616.1"/>
    </source>
</evidence>
<dbReference type="RefSeq" id="WP_123676634.1">
    <property type="nucleotide sequence ID" value="NZ_RJVL01000008.1"/>
</dbReference>
<keyword evidence="2" id="KW-1185">Reference proteome</keyword>